<dbReference type="Gene3D" id="3.30.160.20">
    <property type="match status" value="1"/>
</dbReference>
<dbReference type="InterPro" id="IPR045853">
    <property type="entry name" value="Pep_chain_release_fac_I_sf"/>
</dbReference>
<dbReference type="PANTHER" id="PTHR46203:SF1">
    <property type="entry name" value="MITOCHONDRIAL TRANSLATION RELEASE FACTOR IN RESCUE"/>
    <property type="match status" value="1"/>
</dbReference>
<evidence type="ECO:0000256" key="3">
    <source>
        <dbReference type="ARBA" id="ARBA00022946"/>
    </source>
</evidence>
<feature type="compositionally biased region" description="Low complexity" evidence="5">
    <location>
        <begin position="222"/>
        <end position="232"/>
    </location>
</feature>
<keyword evidence="3" id="KW-0809">Transit peptide</keyword>
<comment type="caution">
    <text evidence="7">The sequence shown here is derived from an EMBL/GenBank/DDBJ whole genome shotgun (WGS) entry which is preliminary data.</text>
</comment>
<dbReference type="AlphaFoldDB" id="A0A229X2I6"/>
<evidence type="ECO:0000259" key="6">
    <source>
        <dbReference type="Pfam" id="PF00472"/>
    </source>
</evidence>
<dbReference type="GO" id="GO:0005739">
    <property type="term" value="C:mitochondrion"/>
    <property type="evidence" value="ECO:0007669"/>
    <property type="project" value="UniProtKB-SubCell"/>
</dbReference>
<feature type="compositionally biased region" description="Basic residues" evidence="5">
    <location>
        <begin position="155"/>
        <end position="171"/>
    </location>
</feature>
<evidence type="ECO:0000313" key="8">
    <source>
        <dbReference type="Proteomes" id="UP000215289"/>
    </source>
</evidence>
<dbReference type="OrthoDB" id="277888at2759"/>
<dbReference type="InterPro" id="IPR052405">
    <property type="entry name" value="Mito_Transl_Release_Factor"/>
</dbReference>
<name>A0A229X2I6_9EURO</name>
<dbReference type="EMBL" id="NIDN02000004">
    <property type="protein sequence ID" value="RLM01537.1"/>
    <property type="molecule type" value="Genomic_DNA"/>
</dbReference>
<keyword evidence="4" id="KW-0496">Mitochondrion</keyword>
<evidence type="ECO:0000256" key="1">
    <source>
        <dbReference type="ARBA" id="ARBA00004173"/>
    </source>
</evidence>
<dbReference type="Proteomes" id="UP000215289">
    <property type="component" value="Unassembled WGS sequence"/>
</dbReference>
<feature type="compositionally biased region" description="Basic and acidic residues" evidence="5">
    <location>
        <begin position="205"/>
        <end position="216"/>
    </location>
</feature>
<sequence length="232" mass="25502">MPHPAPATTLQQSLSILRSLLLPKAIHAPPSLRRSFTLASSLSAKQLPPRLKIDDADLTISYLKGTGPGGQKIVRCTSPSIFHPSFSAIAKNSQSHQNKTNSAVQLIHKPTGIVVKSQATRSRSQNEKIARQILADKVEDLLKGDASRNAIRAERARKKKASKMKKTRRKYRELEKGAQPDEHEDGDELELEDDAGDGSEGQGVVDDHRLDAKDSTTEETSDTQTAEQKQLR</sequence>
<evidence type="ECO:0000256" key="5">
    <source>
        <dbReference type="SAM" id="MobiDB-lite"/>
    </source>
</evidence>
<dbReference type="PANTHER" id="PTHR46203">
    <property type="entry name" value="PROBABLE PEPTIDE CHAIN RELEASE FACTOR C12ORF65"/>
    <property type="match status" value="1"/>
</dbReference>
<keyword evidence="8" id="KW-1185">Reference proteome</keyword>
<gene>
    <name evidence="7" type="ORF">CFD26_108138</name>
</gene>
<feature type="compositionally biased region" description="Basic and acidic residues" evidence="5">
    <location>
        <begin position="172"/>
        <end position="181"/>
    </location>
</feature>
<evidence type="ECO:0000256" key="4">
    <source>
        <dbReference type="ARBA" id="ARBA00023128"/>
    </source>
</evidence>
<evidence type="ECO:0000313" key="7">
    <source>
        <dbReference type="EMBL" id="RLM01537.1"/>
    </source>
</evidence>
<evidence type="ECO:0000256" key="2">
    <source>
        <dbReference type="ARBA" id="ARBA00010835"/>
    </source>
</evidence>
<dbReference type="Pfam" id="PF00472">
    <property type="entry name" value="RF-1"/>
    <property type="match status" value="1"/>
</dbReference>
<dbReference type="InterPro" id="IPR000352">
    <property type="entry name" value="Pep_chain_release_fac_I"/>
</dbReference>
<feature type="domain" description="Prokaryotic-type class I peptide chain release factors" evidence="6">
    <location>
        <begin position="96"/>
        <end position="172"/>
    </location>
</feature>
<protein>
    <recommendedName>
        <fullName evidence="6">Prokaryotic-type class I peptide chain release factors domain-containing protein</fullName>
    </recommendedName>
</protein>
<dbReference type="GO" id="GO:0003747">
    <property type="term" value="F:translation release factor activity"/>
    <property type="evidence" value="ECO:0007669"/>
    <property type="project" value="InterPro"/>
</dbReference>
<comment type="subcellular location">
    <subcellularLocation>
        <location evidence="1">Mitochondrion</location>
    </subcellularLocation>
</comment>
<dbReference type="GO" id="GO:0032543">
    <property type="term" value="P:mitochondrial translation"/>
    <property type="evidence" value="ECO:0007669"/>
    <property type="project" value="UniProtKB-ARBA"/>
</dbReference>
<feature type="compositionally biased region" description="Acidic residues" evidence="5">
    <location>
        <begin position="182"/>
        <end position="197"/>
    </location>
</feature>
<dbReference type="SUPFAM" id="SSF75620">
    <property type="entry name" value="Release factor"/>
    <property type="match status" value="1"/>
</dbReference>
<organism evidence="7 8">
    <name type="scientific">Aspergillus turcosus</name>
    <dbReference type="NCBI Taxonomy" id="1245748"/>
    <lineage>
        <taxon>Eukaryota</taxon>
        <taxon>Fungi</taxon>
        <taxon>Dikarya</taxon>
        <taxon>Ascomycota</taxon>
        <taxon>Pezizomycotina</taxon>
        <taxon>Eurotiomycetes</taxon>
        <taxon>Eurotiomycetidae</taxon>
        <taxon>Eurotiales</taxon>
        <taxon>Aspergillaceae</taxon>
        <taxon>Aspergillus</taxon>
        <taxon>Aspergillus subgen. Fumigati</taxon>
    </lineage>
</organism>
<proteinExistence type="inferred from homology"/>
<reference evidence="7 8" key="1">
    <citation type="submission" date="2018-08" db="EMBL/GenBank/DDBJ databases">
        <title>Draft genome sequences of two Aspergillus turcosus clinical strains isolated from bronchoalveolar lavage fluid: one azole-susceptible and the other azole-resistant.</title>
        <authorList>
            <person name="Parent-Michaud M."/>
            <person name="Dufresne P.J."/>
            <person name="Fournier E."/>
            <person name="Martineau C."/>
            <person name="Moreira S."/>
            <person name="Perkins V."/>
            <person name="De Repentigny L."/>
            <person name="Dufresne S.F."/>
        </authorList>
    </citation>
    <scope>NUCLEOTIDE SEQUENCE [LARGE SCALE GENOMIC DNA]</scope>
    <source>
        <strain evidence="7">HMR AF 1038</strain>
    </source>
</reference>
<comment type="similarity">
    <text evidence="2">Belongs to the prokaryotic/mitochondrial release factor family.</text>
</comment>
<feature type="region of interest" description="Disordered" evidence="5">
    <location>
        <begin position="154"/>
        <end position="232"/>
    </location>
</feature>
<accession>A0A229X2I6</accession>